<name>A0A8B6GXU8_MYTGA</name>
<evidence type="ECO:0000256" key="2">
    <source>
        <dbReference type="SAM" id="Phobius"/>
    </source>
</evidence>
<keyword evidence="2" id="KW-0812">Transmembrane</keyword>
<dbReference type="OrthoDB" id="6166241at2759"/>
<keyword evidence="2" id="KW-0472">Membrane</keyword>
<dbReference type="Proteomes" id="UP000596742">
    <property type="component" value="Unassembled WGS sequence"/>
</dbReference>
<comment type="caution">
    <text evidence="3">The sequence shown here is derived from an EMBL/GenBank/DDBJ whole genome shotgun (WGS) entry which is preliminary data.</text>
</comment>
<feature type="compositionally biased region" description="Polar residues" evidence="1">
    <location>
        <begin position="230"/>
        <end position="241"/>
    </location>
</feature>
<feature type="region of interest" description="Disordered" evidence="1">
    <location>
        <begin position="220"/>
        <end position="241"/>
    </location>
</feature>
<accession>A0A8B6GXU8</accession>
<evidence type="ECO:0000313" key="3">
    <source>
        <dbReference type="EMBL" id="VDI70481.1"/>
    </source>
</evidence>
<evidence type="ECO:0000256" key="1">
    <source>
        <dbReference type="SAM" id="MobiDB-lite"/>
    </source>
</evidence>
<sequence>MKRNRIGPMQTQPVQPEVQISDPMQPVVSSSDNYTSYLVPPAVGTSDPAQPDIGTSHSDQSNESTSYRVQPDIDTTLTAQPNVGTSRTKILRLFGVLQIILGVICGTLGIIGAILSKVKMDSRCTPYINYYLDYSGGYYAYSNSYTYYRCGDGNTIFIMDLISLAFSGWNQGVIHTAQSGLMYRIPTGNQQGYIQMWIPIQESNGQRLQSRTLANQQLVTPSAPDEDINQPFSVAENTTGN</sequence>
<evidence type="ECO:0000313" key="4">
    <source>
        <dbReference type="Proteomes" id="UP000596742"/>
    </source>
</evidence>
<protein>
    <submittedName>
        <fullName evidence="3">Uncharacterized protein</fullName>
    </submittedName>
</protein>
<keyword evidence="2" id="KW-1133">Transmembrane helix</keyword>
<feature type="compositionally biased region" description="Polar residues" evidence="1">
    <location>
        <begin position="53"/>
        <end position="68"/>
    </location>
</feature>
<organism evidence="3 4">
    <name type="scientific">Mytilus galloprovincialis</name>
    <name type="common">Mediterranean mussel</name>
    <dbReference type="NCBI Taxonomy" id="29158"/>
    <lineage>
        <taxon>Eukaryota</taxon>
        <taxon>Metazoa</taxon>
        <taxon>Spiralia</taxon>
        <taxon>Lophotrochozoa</taxon>
        <taxon>Mollusca</taxon>
        <taxon>Bivalvia</taxon>
        <taxon>Autobranchia</taxon>
        <taxon>Pteriomorphia</taxon>
        <taxon>Mytilida</taxon>
        <taxon>Mytiloidea</taxon>
        <taxon>Mytilidae</taxon>
        <taxon>Mytilinae</taxon>
        <taxon>Mytilus</taxon>
    </lineage>
</organism>
<keyword evidence="4" id="KW-1185">Reference proteome</keyword>
<feature type="transmembrane region" description="Helical" evidence="2">
    <location>
        <begin position="93"/>
        <end position="115"/>
    </location>
</feature>
<feature type="region of interest" description="Disordered" evidence="1">
    <location>
        <begin position="1"/>
        <end position="68"/>
    </location>
</feature>
<gene>
    <name evidence="3" type="ORF">MGAL_10B070513</name>
</gene>
<proteinExistence type="predicted"/>
<dbReference type="EMBL" id="UYJE01009145">
    <property type="protein sequence ID" value="VDI70481.1"/>
    <property type="molecule type" value="Genomic_DNA"/>
</dbReference>
<reference evidence="3" key="1">
    <citation type="submission" date="2018-11" db="EMBL/GenBank/DDBJ databases">
        <authorList>
            <person name="Alioto T."/>
            <person name="Alioto T."/>
        </authorList>
    </citation>
    <scope>NUCLEOTIDE SEQUENCE</scope>
</reference>
<feature type="compositionally biased region" description="Polar residues" evidence="1">
    <location>
        <begin position="27"/>
        <end position="36"/>
    </location>
</feature>
<dbReference type="AlphaFoldDB" id="A0A8B6GXU8"/>